<dbReference type="InParanoid" id="A0A078A4N9"/>
<evidence type="ECO:0000313" key="4">
    <source>
        <dbReference type="Proteomes" id="UP000039865"/>
    </source>
</evidence>
<evidence type="ECO:0000313" key="3">
    <source>
        <dbReference type="EMBL" id="CDW76844.1"/>
    </source>
</evidence>
<dbReference type="Gene3D" id="2.60.120.10">
    <property type="entry name" value="Jelly Rolls"/>
    <property type="match status" value="1"/>
</dbReference>
<dbReference type="SUPFAM" id="SSF51206">
    <property type="entry name" value="cAMP-binding domain-like"/>
    <property type="match status" value="1"/>
</dbReference>
<dbReference type="Proteomes" id="UP000039865">
    <property type="component" value="Unassembled WGS sequence"/>
</dbReference>
<dbReference type="InterPro" id="IPR018490">
    <property type="entry name" value="cNMP-bd_dom_sf"/>
</dbReference>
<dbReference type="PROSITE" id="PS50042">
    <property type="entry name" value="CNMP_BINDING_3"/>
    <property type="match status" value="1"/>
</dbReference>
<proteinExistence type="predicted"/>
<feature type="domain" description="Cyclic nucleotide-binding" evidence="2">
    <location>
        <begin position="161"/>
        <end position="253"/>
    </location>
</feature>
<sequence>MVNIYIIVEGDAIQVYQEQNLLTLQQIKQKQQQKGMQRTSFKKKAHIIHQHQCVALNDYEFDSSVKLDFEFVDKTKSCTKYEDVLNIMIREQKIIRHQNGECFGNFHAIAGSSWDRSVIYAESDCILMELDCNKLQELMERLNDNQNYKQMLAFLNTTITGFDVISRLKRDRIARAFKEKIFPVGTCLVKENTIQQNAYIIQDGTCLIVSNKNPIMSEVSIYGDVSSIKRAAMTKKGYMSKTVNQFRIGTISSGDWVAQDIALVNSQILKQDENPQIFNYSVLAQTQVKAFEISLNDLKSKLPKEFILNLEQTYQERKNWKTVRLMDIQKANRRIYMNNSNIDAYEEAIQNVGKVHSQATSSAQNNFRNKFLAVSQPDPNGDSIFNKYTLRNRLKSQQKNFIKTNRYQEDEESEQLSNRNRHEIKSNMNNTELKQVRFHIDEKQLRSKSPAIFNKYLLNDQSSEQNIYNMPNKGIMKNQLAFPLTREVKSALNSPRIYHKVNSHLNSNNQSLNQTPEKLVSDYQDQNMIKVSELIDQSNIDANTSSAVFQNKYLQPSTFLNRRKYSQDDGNNSKRPWTQLNTQSRLSSISNFSKYQLEHRQGFKEAITKEQETQSIAELSKPHINTLYRQEDHTKVFMENAFTIKNKGRLAKRYYLPTYKLKEQFKIDSSNTTSMNTQGANRKSQEIIETTFNQIMDFRSSANNIYNSKYTTYQDNEKSINSSRVNISFMLSGRRISIQKGLKSNKSNNNKVKSVGTGQTIQQQS</sequence>
<dbReference type="AlphaFoldDB" id="A0A078A4N9"/>
<dbReference type="PANTHER" id="PTHR11635">
    <property type="entry name" value="CAMP-DEPENDENT PROTEIN KINASE REGULATORY CHAIN"/>
    <property type="match status" value="1"/>
</dbReference>
<feature type="compositionally biased region" description="Polar residues" evidence="1">
    <location>
        <begin position="756"/>
        <end position="765"/>
    </location>
</feature>
<dbReference type="EMBL" id="CCKQ01005597">
    <property type="protein sequence ID" value="CDW76844.1"/>
    <property type="molecule type" value="Genomic_DNA"/>
</dbReference>
<evidence type="ECO:0000259" key="2">
    <source>
        <dbReference type="PROSITE" id="PS50042"/>
    </source>
</evidence>
<dbReference type="GO" id="GO:0005829">
    <property type="term" value="C:cytosol"/>
    <property type="evidence" value="ECO:0007669"/>
    <property type="project" value="TreeGrafter"/>
</dbReference>
<dbReference type="GO" id="GO:0005952">
    <property type="term" value="C:cAMP-dependent protein kinase complex"/>
    <property type="evidence" value="ECO:0007669"/>
    <property type="project" value="InterPro"/>
</dbReference>
<dbReference type="InterPro" id="IPR050503">
    <property type="entry name" value="cAMP-dep_PK_reg_su-like"/>
</dbReference>
<keyword evidence="4" id="KW-1185">Reference proteome</keyword>
<feature type="region of interest" description="Disordered" evidence="1">
    <location>
        <begin position="744"/>
        <end position="765"/>
    </location>
</feature>
<organism evidence="3 4">
    <name type="scientific">Stylonychia lemnae</name>
    <name type="common">Ciliate</name>
    <dbReference type="NCBI Taxonomy" id="5949"/>
    <lineage>
        <taxon>Eukaryota</taxon>
        <taxon>Sar</taxon>
        <taxon>Alveolata</taxon>
        <taxon>Ciliophora</taxon>
        <taxon>Intramacronucleata</taxon>
        <taxon>Spirotrichea</taxon>
        <taxon>Stichotrichia</taxon>
        <taxon>Sporadotrichida</taxon>
        <taxon>Oxytrichidae</taxon>
        <taxon>Stylonychinae</taxon>
        <taxon>Stylonychia</taxon>
    </lineage>
</organism>
<dbReference type="InterPro" id="IPR014710">
    <property type="entry name" value="RmlC-like_jellyroll"/>
</dbReference>
<accession>A0A078A4N9</accession>
<evidence type="ECO:0000256" key="1">
    <source>
        <dbReference type="SAM" id="MobiDB-lite"/>
    </source>
</evidence>
<feature type="region of interest" description="Disordered" evidence="1">
    <location>
        <begin position="406"/>
        <end position="427"/>
    </location>
</feature>
<feature type="compositionally biased region" description="Low complexity" evidence="1">
    <location>
        <begin position="744"/>
        <end position="755"/>
    </location>
</feature>
<reference evidence="3 4" key="1">
    <citation type="submission" date="2014-06" db="EMBL/GenBank/DDBJ databases">
        <authorList>
            <person name="Swart Estienne"/>
        </authorList>
    </citation>
    <scope>NUCLEOTIDE SEQUENCE [LARGE SCALE GENOMIC DNA]</scope>
    <source>
        <strain evidence="3 4">130c</strain>
    </source>
</reference>
<dbReference type="InterPro" id="IPR000595">
    <property type="entry name" value="cNMP-bd_dom"/>
</dbReference>
<protein>
    <recommendedName>
        <fullName evidence="2">Cyclic nucleotide-binding domain-containing protein</fullName>
    </recommendedName>
</protein>
<dbReference type="PANTHER" id="PTHR11635:SF152">
    <property type="entry name" value="CAMP-DEPENDENT PROTEIN KINASE TYPE I REGULATORY SUBUNIT-RELATED"/>
    <property type="match status" value="1"/>
</dbReference>
<gene>
    <name evidence="3" type="primary">Contig9017.g9642</name>
    <name evidence="3" type="ORF">STYLEM_5808</name>
</gene>
<name>A0A078A4N9_STYLE</name>